<keyword evidence="5 10" id="KW-0812">Transmembrane</keyword>
<evidence type="ECO:0000256" key="2">
    <source>
        <dbReference type="ARBA" id="ARBA00008440"/>
    </source>
</evidence>
<dbReference type="STRING" id="4565.A0A3B6PPX7"/>
<feature type="transmembrane region" description="Helical" evidence="10">
    <location>
        <begin position="220"/>
        <end position="242"/>
    </location>
</feature>
<evidence type="ECO:0000256" key="7">
    <source>
        <dbReference type="ARBA" id="ARBA00022989"/>
    </source>
</evidence>
<evidence type="ECO:0000256" key="3">
    <source>
        <dbReference type="ARBA" id="ARBA00022448"/>
    </source>
</evidence>
<feature type="transmembrane region" description="Helical" evidence="10">
    <location>
        <begin position="454"/>
        <end position="474"/>
    </location>
</feature>
<dbReference type="Gramene" id="TraesRN6B0100899600.3">
    <property type="protein sequence ID" value="TraesRN6B0100899600.3"/>
    <property type="gene ID" value="TraesRN6B0100899600"/>
</dbReference>
<name>A0A3B6PPX7_WHEAT</name>
<evidence type="ECO:0000313" key="13">
    <source>
        <dbReference type="EnsemblPlants" id="TraesCS6B02G322300.3"/>
    </source>
</evidence>
<evidence type="ECO:0000256" key="8">
    <source>
        <dbReference type="ARBA" id="ARBA00023065"/>
    </source>
</evidence>
<feature type="domain" description="K+ potassium transporter C-terminal" evidence="12">
    <location>
        <begin position="532"/>
        <end position="767"/>
    </location>
</feature>
<dbReference type="GeneID" id="123138134"/>
<evidence type="ECO:0000259" key="12">
    <source>
        <dbReference type="Pfam" id="PF22776"/>
    </source>
</evidence>
<dbReference type="InterPro" id="IPR053952">
    <property type="entry name" value="K_trans_C"/>
</dbReference>
<dbReference type="Proteomes" id="UP000019116">
    <property type="component" value="Chromosome 6B"/>
</dbReference>
<dbReference type="Pfam" id="PF02705">
    <property type="entry name" value="K_trans"/>
    <property type="match status" value="1"/>
</dbReference>
<keyword evidence="9 10" id="KW-0472">Membrane</keyword>
<feature type="transmembrane region" description="Helical" evidence="10">
    <location>
        <begin position="394"/>
        <end position="414"/>
    </location>
</feature>
<dbReference type="Gramene" id="TraesNOR6B03G03617240.1">
    <property type="protein sequence ID" value="TraesNOR6B03G03617240.1"/>
    <property type="gene ID" value="TraesNOR6B03G03617240"/>
</dbReference>
<keyword evidence="7 10" id="KW-1133">Transmembrane helix</keyword>
<dbReference type="GO" id="GO:0006813">
    <property type="term" value="P:potassium ion transport"/>
    <property type="evidence" value="ECO:0000318"/>
    <property type="project" value="GO_Central"/>
</dbReference>
<dbReference type="KEGG" id="taes:123138134"/>
<dbReference type="Pfam" id="PF22776">
    <property type="entry name" value="K_trans_C"/>
    <property type="match status" value="1"/>
</dbReference>
<evidence type="ECO:0000256" key="6">
    <source>
        <dbReference type="ARBA" id="ARBA00022958"/>
    </source>
</evidence>
<dbReference type="OrthoDB" id="504708at2759"/>
<keyword evidence="4 10" id="KW-0633">Potassium transport</keyword>
<accession>A0A3B6PPX7</accession>
<dbReference type="Gramene" id="TraesLAC6B03G03535870.1">
    <property type="protein sequence ID" value="TraesLAC6B03G03535870.1"/>
    <property type="gene ID" value="TraesLAC6B03G03535870"/>
</dbReference>
<reference evidence="13" key="1">
    <citation type="submission" date="2018-08" db="EMBL/GenBank/DDBJ databases">
        <authorList>
            <person name="Rossello M."/>
        </authorList>
    </citation>
    <scope>NUCLEOTIDE SEQUENCE [LARGE SCALE GENOMIC DNA]</scope>
    <source>
        <strain evidence="13">cv. Chinese Spring</strain>
    </source>
</reference>
<evidence type="ECO:0000256" key="5">
    <source>
        <dbReference type="ARBA" id="ARBA00022692"/>
    </source>
</evidence>
<evidence type="ECO:0000313" key="14">
    <source>
        <dbReference type="Proteomes" id="UP000019116"/>
    </source>
</evidence>
<comment type="function">
    <text evidence="10">Potassium transporter.</text>
</comment>
<evidence type="ECO:0000256" key="9">
    <source>
        <dbReference type="ARBA" id="ARBA00023136"/>
    </source>
</evidence>
<reference evidence="13" key="2">
    <citation type="submission" date="2018-10" db="UniProtKB">
        <authorList>
            <consortium name="EnsemblPlants"/>
        </authorList>
    </citation>
    <scope>IDENTIFICATION</scope>
</reference>
<dbReference type="GO" id="GO:0015079">
    <property type="term" value="F:potassium ion transmembrane transporter activity"/>
    <property type="evidence" value="ECO:0000318"/>
    <property type="project" value="GO_Central"/>
</dbReference>
<dbReference type="RefSeq" id="XP_044413977.1">
    <property type="nucleotide sequence ID" value="XM_044558042.1"/>
</dbReference>
<feature type="transmembrane region" description="Helical" evidence="10">
    <location>
        <begin position="267"/>
        <end position="287"/>
    </location>
</feature>
<feature type="transmembrane region" description="Helical" evidence="10">
    <location>
        <begin position="299"/>
        <end position="322"/>
    </location>
</feature>
<feature type="transmembrane region" description="Helical" evidence="10">
    <location>
        <begin position="152"/>
        <end position="174"/>
    </location>
</feature>
<feature type="domain" description="K+ potassium transporter integral membrane" evidence="11">
    <location>
        <begin position="25"/>
        <end position="519"/>
    </location>
</feature>
<dbReference type="EnsemblPlants" id="TraesCS6B02G322300.3">
    <property type="protein sequence ID" value="TraesCS6B02G322300.3"/>
    <property type="gene ID" value="TraesCS6B02G322300"/>
</dbReference>
<sequence length="768" mass="85001">MDLELAHGAGAPRKRGESWGAVLLLAYQSLGVVYGDVATSPLYVFKSAFAGDDITHTAGNEEIYGVLSFVFWTLTLISLLKYVLIVLRANDGGEGGTFALYSLICRHVRAGLLPGGGTSDDLMSDDKDAAARRGAVSRARTVLERYRVLQRLLLLFALLGTCMLIGDGVLTPALSVFSAVSGLELSMERAQHKYVGLPVTCAILICLFALQHYGTHRVGFIFAPIVCIWLLCISTIGLYNIIYWNHHVYRALSPYYMYQFLKKTQKGGWMSLGGILLCVTGSEAMYADLGHFSQRSIQIAFISVVYPALVLAYMGQAAYISQHHSFENSYHIGFYVSVPEKLRWPVLVIAILASVVGSQAIITGTFSIIKQCSALSCFPGVKIVHTSSTVHGQIYIPEINWILMILCLAVTIGFNNTKHLANAQGLAVITVMLVTTCLMSLVIVLVWNKSIFIALGFLIFFGSIEVMYFSASLVKFHEGAWVPITLSFIFMVVMYVWHYGTIKKYEFDVQNKVSVNWLLNLGPSLGIVRVRGIGLIHTELMSGIPAIFSHFVTNLPAFHQVLVFLCVKSVPVPHVEPEERFLVGRIGPKEYRLYRVIVRYGYRDVQQDDLEFEKDLINSIAEFIRSGGSDQNGFVEGSEKLSSISSGAIPLWEEDGDGEVDGPASPNKEINQQTVVPQRKQARFVLPKSAQVDAEVRSELQDLMDAREAGMSFILGHSHMKAKSGSSFVKRIVINFFYEFLRRNSRGPSYAANIPHASTLEVGMVYQV</sequence>
<dbReference type="NCBIfam" id="TIGR00794">
    <property type="entry name" value="kup"/>
    <property type="match status" value="1"/>
</dbReference>
<dbReference type="PANTHER" id="PTHR30540">
    <property type="entry name" value="OSMOTIC STRESS POTASSIUM TRANSPORTER"/>
    <property type="match status" value="1"/>
</dbReference>
<dbReference type="Gramene" id="TraesPARA_EIv1.0_2083110.1">
    <property type="protein sequence ID" value="TraesPARA_EIv1.0_2083110.1.CDS"/>
    <property type="gene ID" value="TraesPARA_EIv1.0_2083110"/>
</dbReference>
<feature type="transmembrane region" description="Helical" evidence="10">
    <location>
        <begin position="342"/>
        <end position="362"/>
    </location>
</feature>
<keyword evidence="14" id="KW-1185">Reference proteome</keyword>
<keyword evidence="6 10" id="KW-0630">Potassium</keyword>
<dbReference type="AlphaFoldDB" id="A0A3B6PPX7"/>
<proteinExistence type="inferred from homology"/>
<dbReference type="PANTHER" id="PTHR30540:SF103">
    <property type="entry name" value="POTASSIUM TRANSPORTER 25"/>
    <property type="match status" value="1"/>
</dbReference>
<feature type="transmembrane region" description="Helical" evidence="10">
    <location>
        <begin position="480"/>
        <end position="497"/>
    </location>
</feature>
<evidence type="ECO:0000256" key="10">
    <source>
        <dbReference type="RuleBase" id="RU321113"/>
    </source>
</evidence>
<protein>
    <recommendedName>
        <fullName evidence="10">Potassium transporter</fullName>
    </recommendedName>
</protein>
<dbReference type="GO" id="GO:0016020">
    <property type="term" value="C:membrane"/>
    <property type="evidence" value="ECO:0000318"/>
    <property type="project" value="GO_Central"/>
</dbReference>
<dbReference type="InterPro" id="IPR003855">
    <property type="entry name" value="K+_transporter"/>
</dbReference>
<keyword evidence="3" id="KW-0813">Transport</keyword>
<dbReference type="Gramene" id="TraesJAG6B03G03570310.1">
    <property type="protein sequence ID" value="TraesJAG6B03G03570310.1"/>
    <property type="gene ID" value="TraesJAG6B03G03570310"/>
</dbReference>
<keyword evidence="8 10" id="KW-0406">Ion transport</keyword>
<evidence type="ECO:0000256" key="1">
    <source>
        <dbReference type="ARBA" id="ARBA00004141"/>
    </source>
</evidence>
<feature type="transmembrane region" description="Helical" evidence="10">
    <location>
        <begin position="63"/>
        <end position="84"/>
    </location>
</feature>
<evidence type="ECO:0000259" key="11">
    <source>
        <dbReference type="Pfam" id="PF02705"/>
    </source>
</evidence>
<feature type="transmembrane region" description="Helical" evidence="10">
    <location>
        <begin position="194"/>
        <end position="213"/>
    </location>
</feature>
<organism evidence="13">
    <name type="scientific">Triticum aestivum</name>
    <name type="common">Wheat</name>
    <dbReference type="NCBI Taxonomy" id="4565"/>
    <lineage>
        <taxon>Eukaryota</taxon>
        <taxon>Viridiplantae</taxon>
        <taxon>Streptophyta</taxon>
        <taxon>Embryophyta</taxon>
        <taxon>Tracheophyta</taxon>
        <taxon>Spermatophyta</taxon>
        <taxon>Magnoliopsida</taxon>
        <taxon>Liliopsida</taxon>
        <taxon>Poales</taxon>
        <taxon>Poaceae</taxon>
        <taxon>BOP clade</taxon>
        <taxon>Pooideae</taxon>
        <taxon>Triticodae</taxon>
        <taxon>Triticeae</taxon>
        <taxon>Triticinae</taxon>
        <taxon>Triticum</taxon>
    </lineage>
</organism>
<gene>
    <name evidence="13" type="primary">LOC123138134</name>
</gene>
<comment type="similarity">
    <text evidence="2 10">Belongs to the HAK/KUP transporter (TC 2.A.72.3) family.</text>
</comment>
<evidence type="ECO:0000256" key="4">
    <source>
        <dbReference type="ARBA" id="ARBA00022538"/>
    </source>
</evidence>
<feature type="transmembrane region" description="Helical" evidence="10">
    <location>
        <begin position="426"/>
        <end position="447"/>
    </location>
</feature>
<dbReference type="Gramene" id="TraesCS6B03G0917800.3">
    <property type="protein sequence ID" value="TraesCS6B03G0917800.3.CDS"/>
    <property type="gene ID" value="TraesCS6B03G0917800"/>
</dbReference>
<comment type="subcellular location">
    <subcellularLocation>
        <location evidence="1 10">Membrane</location>
        <topology evidence="1 10">Multi-pass membrane protein</topology>
    </subcellularLocation>
</comment>
<dbReference type="InterPro" id="IPR053951">
    <property type="entry name" value="K_trans_N"/>
</dbReference>
<dbReference type="Gramene" id="TraesCS6B02G322300.3">
    <property type="protein sequence ID" value="TraesCS6B02G322300.3"/>
    <property type="gene ID" value="TraesCS6B02G322300"/>
</dbReference>
<feature type="transmembrane region" description="Helical" evidence="10">
    <location>
        <begin position="21"/>
        <end position="43"/>
    </location>
</feature>